<name>A0A085N3X3_9BILA</name>
<feature type="compositionally biased region" description="Basic and acidic residues" evidence="1">
    <location>
        <begin position="153"/>
        <end position="162"/>
    </location>
</feature>
<feature type="region of interest" description="Disordered" evidence="1">
    <location>
        <begin position="132"/>
        <end position="162"/>
    </location>
</feature>
<feature type="compositionally biased region" description="Polar residues" evidence="1">
    <location>
        <begin position="140"/>
        <end position="151"/>
    </location>
</feature>
<feature type="compositionally biased region" description="Low complexity" evidence="1">
    <location>
        <begin position="87"/>
        <end position="97"/>
    </location>
</feature>
<dbReference type="EMBL" id="KL363309">
    <property type="protein sequence ID" value="KFD47948.1"/>
    <property type="molecule type" value="Genomic_DNA"/>
</dbReference>
<evidence type="ECO:0000313" key="4">
    <source>
        <dbReference type="Proteomes" id="UP000030764"/>
    </source>
</evidence>
<evidence type="ECO:0000313" key="3">
    <source>
        <dbReference type="EMBL" id="KFD64169.1"/>
    </source>
</evidence>
<organism evidence="3">
    <name type="scientific">Trichuris suis</name>
    <name type="common">pig whipworm</name>
    <dbReference type="NCBI Taxonomy" id="68888"/>
    <lineage>
        <taxon>Eukaryota</taxon>
        <taxon>Metazoa</taxon>
        <taxon>Ecdysozoa</taxon>
        <taxon>Nematoda</taxon>
        <taxon>Enoplea</taxon>
        <taxon>Dorylaimia</taxon>
        <taxon>Trichinellida</taxon>
        <taxon>Trichuridae</taxon>
        <taxon>Trichuris</taxon>
    </lineage>
</organism>
<evidence type="ECO:0000256" key="1">
    <source>
        <dbReference type="SAM" id="MobiDB-lite"/>
    </source>
</evidence>
<accession>A0A085N3X3</accession>
<dbReference type="AlphaFoldDB" id="A0A085N3X3"/>
<feature type="region of interest" description="Disordered" evidence="1">
    <location>
        <begin position="84"/>
        <end position="104"/>
    </location>
</feature>
<keyword evidence="4" id="KW-1185">Reference proteome</keyword>
<reference evidence="3 4" key="1">
    <citation type="journal article" date="2014" name="Nat. Genet.">
        <title>Genome and transcriptome of the porcine whipworm Trichuris suis.</title>
        <authorList>
            <person name="Jex A.R."/>
            <person name="Nejsum P."/>
            <person name="Schwarz E.M."/>
            <person name="Hu L."/>
            <person name="Young N.D."/>
            <person name="Hall R.S."/>
            <person name="Korhonen P.K."/>
            <person name="Liao S."/>
            <person name="Thamsborg S."/>
            <person name="Xia J."/>
            <person name="Xu P."/>
            <person name="Wang S."/>
            <person name="Scheerlinck J.P."/>
            <person name="Hofmann A."/>
            <person name="Sternberg P.W."/>
            <person name="Wang J."/>
            <person name="Gasser R.B."/>
        </authorList>
    </citation>
    <scope>NUCLEOTIDE SEQUENCE [LARGE SCALE GENOMIC DNA]</scope>
    <source>
        <strain evidence="3">DCEP-RM93F</strain>
        <strain evidence="2">DCEP-RM93M</strain>
    </source>
</reference>
<dbReference type="Proteomes" id="UP000030758">
    <property type="component" value="Unassembled WGS sequence"/>
</dbReference>
<protein>
    <submittedName>
        <fullName evidence="3">Uncharacterized protein</fullName>
    </submittedName>
</protein>
<proteinExistence type="predicted"/>
<evidence type="ECO:0000313" key="2">
    <source>
        <dbReference type="EMBL" id="KFD47948.1"/>
    </source>
</evidence>
<dbReference type="EMBL" id="KL367560">
    <property type="protein sequence ID" value="KFD64169.1"/>
    <property type="molecule type" value="Genomic_DNA"/>
</dbReference>
<dbReference type="Proteomes" id="UP000030764">
    <property type="component" value="Unassembled WGS sequence"/>
</dbReference>
<gene>
    <name evidence="2" type="ORF">M513_11181</name>
    <name evidence="3" type="ORF">M514_11181</name>
</gene>
<sequence>MYLRDVTLQRSTADRLQPESDAVPSEINSYKTSHVAPQKNNDVQDDSQKIITVRRTAYYQPNLEAAVRFPKATYIIKNSSVLRRSNEQSISSPSNSRTDVLGSTGFNKTGVQNLSAKCASNVPFAVHDQRNGQPFEHQRQSPLQQLKTANDSDGIKHSDQSRLSECGSIGNQQFIERCSSVGSCSVRRGNDNTADNSTSYRGLSEHSYSSSPLIMAPLNAEGNEHEVESRSTQSCCGTKGGCAASTDSDEMEITCSFNWQSHAIMSDNAQQLHCKWCIQQFSLDHISMDCLLYHLATRHRIATIAKCHSNIDWRRFGRLTPCKLYIICKICESVSFVTLRSFARHAMAAHNVDVRFKSNKTTETD</sequence>